<proteinExistence type="predicted"/>
<name>A0A2I3C507_VIBAX</name>
<accession>A0A2I3C507</accession>
<evidence type="ECO:0008006" key="3">
    <source>
        <dbReference type="Google" id="ProtNLM"/>
    </source>
</evidence>
<dbReference type="Proteomes" id="UP000016714">
    <property type="component" value="Chromosome 1"/>
</dbReference>
<evidence type="ECO:0000313" key="1">
    <source>
        <dbReference type="EMBL" id="AGV16580.1"/>
    </source>
</evidence>
<dbReference type="HOGENOM" id="CLU_1721607_0_0_6"/>
<dbReference type="GO" id="GO:0030254">
    <property type="term" value="P:protein secretion by the type III secretion system"/>
    <property type="evidence" value="ECO:0007669"/>
    <property type="project" value="InterPro"/>
</dbReference>
<dbReference type="RefSeq" id="WP_005377211.1">
    <property type="nucleotide sequence ID" value="NC_022349.1"/>
</dbReference>
<dbReference type="InterPro" id="IPR010261">
    <property type="entry name" value="Tir_chaperone"/>
</dbReference>
<reference evidence="1 2" key="1">
    <citation type="journal article" date="2015" name="Genome Announc.">
        <title>Complete genome sequence of Vibrio alginolyticus ATCC 17749.</title>
        <authorList>
            <person name="Liu X.F."/>
            <person name="Cao Y."/>
            <person name="Zhang H.L."/>
            <person name="Chen Y.J."/>
            <person name="Hu C.J."/>
        </authorList>
    </citation>
    <scope>NUCLEOTIDE SEQUENCE [LARGE SCALE GENOMIC DNA]</scope>
    <source>
        <strain evidence="2">ATCC 17749 / DSM 2171 / NBRC 15630 / NCIMB 1903 / NCTC 12160 / XII-53</strain>
    </source>
</reference>
<dbReference type="SMR" id="A0A2I3C507"/>
<dbReference type="AlphaFoldDB" id="A0A2I3C507"/>
<sequence>MNTIQQLLLEFCQLNELPELNFEENERCQLLVDDRYMLYFIATDTDDLMLSVTFGGLEKSGEQRLKGLELLAHANYQGIGSGNLALALAPNGRQLVLAGRKPVEHLNTTNLTAWFHEVIEQAELWQARFAMLDQAIPTTSNHEQAHVQSLRV</sequence>
<dbReference type="EMBL" id="CP006718">
    <property type="protein sequence ID" value="AGV16580.1"/>
    <property type="molecule type" value="Genomic_DNA"/>
</dbReference>
<dbReference type="Pfam" id="PF05932">
    <property type="entry name" value="CesT"/>
    <property type="match status" value="1"/>
</dbReference>
<dbReference type="CDD" id="cd16364">
    <property type="entry name" value="T3SC_I-like"/>
    <property type="match status" value="1"/>
</dbReference>
<dbReference type="SUPFAM" id="SSF69635">
    <property type="entry name" value="Type III secretory system chaperone-like"/>
    <property type="match status" value="1"/>
</dbReference>
<organism evidence="1 2">
    <name type="scientific">Vibrio alginolyticus (strain ATCC 17749 / DSM 2171 / NBRC 15630 / NCIMB 1903 / NCTC 12160 / XII-53)</name>
    <dbReference type="NCBI Taxonomy" id="1219076"/>
    <lineage>
        <taxon>Bacteria</taxon>
        <taxon>Pseudomonadati</taxon>
        <taxon>Pseudomonadota</taxon>
        <taxon>Gammaproteobacteria</taxon>
        <taxon>Vibrionales</taxon>
        <taxon>Vibrionaceae</taxon>
        <taxon>Vibrio</taxon>
    </lineage>
</organism>
<dbReference type="Gene3D" id="3.30.1460.10">
    <property type="match status" value="1"/>
</dbReference>
<evidence type="ECO:0000313" key="2">
    <source>
        <dbReference type="Proteomes" id="UP000016714"/>
    </source>
</evidence>
<gene>
    <name evidence="1" type="ORF">N646_0747</name>
</gene>
<dbReference type="KEGG" id="vag:N646_0747"/>
<protein>
    <recommendedName>
        <fullName evidence="3">CesT family type III secretion system chaperone</fullName>
    </recommendedName>
</protein>